<dbReference type="SMART" id="SM00507">
    <property type="entry name" value="HNHc"/>
    <property type="match status" value="1"/>
</dbReference>
<protein>
    <submittedName>
        <fullName evidence="4">DUF222 domain-containing protein</fullName>
    </submittedName>
</protein>
<feature type="domain" description="HNH nuclease" evidence="3">
    <location>
        <begin position="498"/>
        <end position="549"/>
    </location>
</feature>
<comment type="caution">
    <text evidence="4">The sequence shown here is derived from an EMBL/GenBank/DDBJ whole genome shotgun (WGS) entry which is preliminary data.</text>
</comment>
<proteinExistence type="inferred from homology"/>
<sequence length="685" mass="72095">MSDRSVSLVASTSRIVGTPEPSVAPTVACVGPASVAIPIRAPPVLPYRPAVLAIATCSRRSTHPVASGDRGHPTVITAVRSAERGPVDNCDRRDGECRWAAPSSGHVFETTLEAPVIPTVLPTPVDPVLTLPQLERELLGLAGRLAAAQSQFLTLLAEFDDRAGWAGPGLKSCAHWLSWRIGMSLRTAHEHVRVAHALRRLPLVAEAFAAGKLSYSKVRAITRVTVLPPAPPPEPAPLPDPPGTAAATGSPLAGSAPDAARAGAPVEDAAGPPDATDAVSPALRPSGPPPPTAPDAERTLLALALAGTASHVETVVRATRRQQTDAARLSARRSLSWRWADDGSLVVSVRLAPADGAALIAAIDAAAAPAPAPVRHPVPPSPPGWRERAESEYPGRAVDRLAARRADALLSLVTAPAPHADDESGPGASRSTVRRGQADVVVQVDVTDGAASIVGGPEIATATAERLACDARAQVLLRDTRHNRLYLGRRRRLASPAQIAALTVRDAGRCRFAGCTQARHLHAHHVVHWLRAGRTDLDNLVLLCGFHHTLVHERGFGIRWTGDGWESLRPDGTPVPATGDPLAGNVERLIEMQTRAELRIDPRGLTPSWGGERLDRDAVLRLLLPDGGAGTGNGYDEPDDDEEGDRSGDGDLGTSGRVGNVRRGNDQQGPDQREPDRRGPGRDVA</sequence>
<gene>
    <name evidence="4" type="ORF">I4I82_32690</name>
</gene>
<feature type="region of interest" description="Disordered" evidence="2">
    <location>
        <begin position="229"/>
        <end position="295"/>
    </location>
</feature>
<organism evidence="4 5">
    <name type="scientific">Pseudonocardia oceani</name>
    <dbReference type="NCBI Taxonomy" id="2792013"/>
    <lineage>
        <taxon>Bacteria</taxon>
        <taxon>Bacillati</taxon>
        <taxon>Actinomycetota</taxon>
        <taxon>Actinomycetes</taxon>
        <taxon>Pseudonocardiales</taxon>
        <taxon>Pseudonocardiaceae</taxon>
        <taxon>Pseudonocardia</taxon>
    </lineage>
</organism>
<feature type="compositionally biased region" description="Low complexity" evidence="2">
    <location>
        <begin position="243"/>
        <end position="265"/>
    </location>
</feature>
<keyword evidence="5" id="KW-1185">Reference proteome</keyword>
<evidence type="ECO:0000256" key="2">
    <source>
        <dbReference type="SAM" id="MobiDB-lite"/>
    </source>
</evidence>
<dbReference type="Pfam" id="PF01844">
    <property type="entry name" value="HNH"/>
    <property type="match status" value="1"/>
</dbReference>
<feature type="compositionally biased region" description="Pro residues" evidence="2">
    <location>
        <begin position="229"/>
        <end position="242"/>
    </location>
</feature>
<dbReference type="Pfam" id="PF02720">
    <property type="entry name" value="DUF222"/>
    <property type="match status" value="2"/>
</dbReference>
<dbReference type="InterPro" id="IPR003870">
    <property type="entry name" value="DUF222"/>
</dbReference>
<dbReference type="Proteomes" id="UP000694300">
    <property type="component" value="Unassembled WGS sequence"/>
</dbReference>
<accession>A0ABS6UKQ9</accession>
<feature type="region of interest" description="Disordered" evidence="2">
    <location>
        <begin position="625"/>
        <end position="685"/>
    </location>
</feature>
<name>A0ABS6UKQ9_9PSEU</name>
<dbReference type="InterPro" id="IPR003615">
    <property type="entry name" value="HNH_nuc"/>
</dbReference>
<evidence type="ECO:0000259" key="3">
    <source>
        <dbReference type="SMART" id="SM00507"/>
    </source>
</evidence>
<feature type="compositionally biased region" description="Basic and acidic residues" evidence="2">
    <location>
        <begin position="671"/>
        <end position="685"/>
    </location>
</feature>
<feature type="region of interest" description="Disordered" evidence="2">
    <location>
        <begin position="414"/>
        <end position="436"/>
    </location>
</feature>
<evidence type="ECO:0000313" key="5">
    <source>
        <dbReference type="Proteomes" id="UP000694300"/>
    </source>
</evidence>
<dbReference type="EMBL" id="JADQDF010000001">
    <property type="protein sequence ID" value="MBW0132404.1"/>
    <property type="molecule type" value="Genomic_DNA"/>
</dbReference>
<reference evidence="4 5" key="1">
    <citation type="submission" date="2020-11" db="EMBL/GenBank/DDBJ databases">
        <title>Pseudonocardia abyssalis sp. nov. and Pseudonocardia oceani sp. nov., description and phylogenomic analysis of two novel actinomycetes isolated from the deep Southern Ocean.</title>
        <authorList>
            <person name="Parra J."/>
        </authorList>
    </citation>
    <scope>NUCLEOTIDE SEQUENCE [LARGE SCALE GENOMIC DNA]</scope>
    <source>
        <strain evidence="5">KRD185</strain>
    </source>
</reference>
<evidence type="ECO:0000313" key="4">
    <source>
        <dbReference type="EMBL" id="MBW0132404.1"/>
    </source>
</evidence>
<dbReference type="CDD" id="cd00085">
    <property type="entry name" value="HNHc"/>
    <property type="match status" value="1"/>
</dbReference>
<comment type="similarity">
    <text evidence="1">Belongs to the Rv1128c/1148c/1588c/1702c/1945/3466 family.</text>
</comment>
<dbReference type="InterPro" id="IPR002711">
    <property type="entry name" value="HNH"/>
</dbReference>
<evidence type="ECO:0000256" key="1">
    <source>
        <dbReference type="ARBA" id="ARBA00023450"/>
    </source>
</evidence>